<sequence length="247" mass="26268">MAFVGASKRFAEGAQALADVTFHVPRGQFCALVGPSGSGKSTLLRAVNGLTQLSGGEVRVDGVRVDAASLPRIRRKVGMVHQDFGLVSRASVAENMIAGAIAEIPTWRALLGLYPAAHQAKACALLAEVGLAPEHLPRRVSELSGGQRQRVGIARALMLDPEVLVADEPVASLDPRASEEVLDLMRREALARGVTVLCSLHQLDLARRFADRIVALRAGRLMFDGPTDAFDAATEMAIYGPVKESAQ</sequence>
<name>A0A328BJK9_9CAUL</name>
<dbReference type="PANTHER" id="PTHR43166:SF6">
    <property type="entry name" value="PHOSPHONATES IMPORT ATP-BINDING PROTEIN PHNC"/>
    <property type="match status" value="1"/>
</dbReference>
<accession>A0A328BJK9</accession>
<dbReference type="InterPro" id="IPR027417">
    <property type="entry name" value="P-loop_NTPase"/>
</dbReference>
<keyword evidence="9" id="KW-1185">Reference proteome</keyword>
<proteinExistence type="predicted"/>
<comment type="caution">
    <text evidence="8">The sequence shown here is derived from an EMBL/GenBank/DDBJ whole genome shotgun (WGS) entry which is preliminary data.</text>
</comment>
<keyword evidence="5" id="KW-1278">Translocase</keyword>
<reference evidence="8 9" key="1">
    <citation type="submission" date="2018-05" db="EMBL/GenBank/DDBJ databases">
        <authorList>
            <person name="Lanie J.A."/>
            <person name="Ng W.-L."/>
            <person name="Kazmierczak K.M."/>
            <person name="Andrzejewski T.M."/>
            <person name="Davidsen T.M."/>
            <person name="Wayne K.J."/>
            <person name="Tettelin H."/>
            <person name="Glass J.I."/>
            <person name="Rusch D."/>
            <person name="Podicherti R."/>
            <person name="Tsui H.-C.T."/>
            <person name="Winkler M.E."/>
        </authorList>
    </citation>
    <scope>NUCLEOTIDE SEQUENCE [LARGE SCALE GENOMIC DNA]</scope>
    <source>
        <strain evidence="8 9">BUT-10</strain>
    </source>
</reference>
<dbReference type="AlphaFoldDB" id="A0A328BJK9"/>
<evidence type="ECO:0000313" key="8">
    <source>
        <dbReference type="EMBL" id="RAK66601.1"/>
    </source>
</evidence>
<dbReference type="InterPro" id="IPR003439">
    <property type="entry name" value="ABC_transporter-like_ATP-bd"/>
</dbReference>
<protein>
    <submittedName>
        <fullName evidence="8">Phosphonate ABC transporter</fullName>
    </submittedName>
</protein>
<dbReference type="GO" id="GO:0005524">
    <property type="term" value="F:ATP binding"/>
    <property type="evidence" value="ECO:0007669"/>
    <property type="project" value="UniProtKB-KW"/>
</dbReference>
<feature type="domain" description="ABC transporter" evidence="7">
    <location>
        <begin position="1"/>
        <end position="243"/>
    </location>
</feature>
<dbReference type="InterPro" id="IPR012693">
    <property type="entry name" value="ABC_transpr_PhnC"/>
</dbReference>
<dbReference type="PANTHER" id="PTHR43166">
    <property type="entry name" value="AMINO ACID IMPORT ATP-BINDING PROTEIN"/>
    <property type="match status" value="1"/>
</dbReference>
<keyword evidence="1" id="KW-0813">Transport</keyword>
<keyword evidence="2" id="KW-1003">Cell membrane</keyword>
<evidence type="ECO:0000256" key="5">
    <source>
        <dbReference type="ARBA" id="ARBA00022967"/>
    </source>
</evidence>
<keyword evidence="3" id="KW-0547">Nucleotide-binding</keyword>
<dbReference type="GO" id="GO:0015416">
    <property type="term" value="F:ABC-type phosphonate transporter activity"/>
    <property type="evidence" value="ECO:0007669"/>
    <property type="project" value="InterPro"/>
</dbReference>
<dbReference type="CDD" id="cd03256">
    <property type="entry name" value="ABC_PhnC_transporter"/>
    <property type="match status" value="1"/>
</dbReference>
<dbReference type="InterPro" id="IPR017871">
    <property type="entry name" value="ABC_transporter-like_CS"/>
</dbReference>
<dbReference type="SMART" id="SM00382">
    <property type="entry name" value="AAA"/>
    <property type="match status" value="1"/>
</dbReference>
<evidence type="ECO:0000259" key="7">
    <source>
        <dbReference type="PROSITE" id="PS50893"/>
    </source>
</evidence>
<dbReference type="PROSITE" id="PS50893">
    <property type="entry name" value="ABC_TRANSPORTER_2"/>
    <property type="match status" value="1"/>
</dbReference>
<evidence type="ECO:0000256" key="1">
    <source>
        <dbReference type="ARBA" id="ARBA00022448"/>
    </source>
</evidence>
<evidence type="ECO:0000313" key="9">
    <source>
        <dbReference type="Proteomes" id="UP000249524"/>
    </source>
</evidence>
<evidence type="ECO:0000256" key="3">
    <source>
        <dbReference type="ARBA" id="ARBA00022741"/>
    </source>
</evidence>
<dbReference type="PROSITE" id="PS00211">
    <property type="entry name" value="ABC_TRANSPORTER_1"/>
    <property type="match status" value="1"/>
</dbReference>
<dbReference type="Pfam" id="PF00005">
    <property type="entry name" value="ABC_tran"/>
    <property type="match status" value="1"/>
</dbReference>
<dbReference type="Proteomes" id="UP000249524">
    <property type="component" value="Unassembled WGS sequence"/>
</dbReference>
<dbReference type="InterPro" id="IPR050086">
    <property type="entry name" value="MetN_ABC_transporter-like"/>
</dbReference>
<keyword evidence="4" id="KW-0067">ATP-binding</keyword>
<dbReference type="InterPro" id="IPR003593">
    <property type="entry name" value="AAA+_ATPase"/>
</dbReference>
<dbReference type="OrthoDB" id="9802264at2"/>
<evidence type="ECO:0000256" key="4">
    <source>
        <dbReference type="ARBA" id="ARBA00022840"/>
    </source>
</evidence>
<gene>
    <name evidence="8" type="ORF">DJ019_08385</name>
</gene>
<dbReference type="Gene3D" id="3.40.50.300">
    <property type="entry name" value="P-loop containing nucleotide triphosphate hydrolases"/>
    <property type="match status" value="1"/>
</dbReference>
<dbReference type="SUPFAM" id="SSF52540">
    <property type="entry name" value="P-loop containing nucleoside triphosphate hydrolases"/>
    <property type="match status" value="1"/>
</dbReference>
<dbReference type="GO" id="GO:0016887">
    <property type="term" value="F:ATP hydrolysis activity"/>
    <property type="evidence" value="ECO:0007669"/>
    <property type="project" value="InterPro"/>
</dbReference>
<evidence type="ECO:0000256" key="6">
    <source>
        <dbReference type="ARBA" id="ARBA00023136"/>
    </source>
</evidence>
<keyword evidence="6" id="KW-0472">Membrane</keyword>
<organism evidence="8 9">
    <name type="scientific">Phenylobacterium kunshanense</name>
    <dbReference type="NCBI Taxonomy" id="1445034"/>
    <lineage>
        <taxon>Bacteria</taxon>
        <taxon>Pseudomonadati</taxon>
        <taxon>Pseudomonadota</taxon>
        <taxon>Alphaproteobacteria</taxon>
        <taxon>Caulobacterales</taxon>
        <taxon>Caulobacteraceae</taxon>
        <taxon>Phenylobacterium</taxon>
    </lineage>
</organism>
<dbReference type="EMBL" id="QFYS01000003">
    <property type="protein sequence ID" value="RAK66601.1"/>
    <property type="molecule type" value="Genomic_DNA"/>
</dbReference>
<evidence type="ECO:0000256" key="2">
    <source>
        <dbReference type="ARBA" id="ARBA00022475"/>
    </source>
</evidence>
<dbReference type="GO" id="GO:0016020">
    <property type="term" value="C:membrane"/>
    <property type="evidence" value="ECO:0007669"/>
    <property type="project" value="InterPro"/>
</dbReference>